<name>U1N4W9_9EURY</name>
<dbReference type="Proteomes" id="UP000030649">
    <property type="component" value="Unassembled WGS sequence"/>
</dbReference>
<accession>U1N4W9</accession>
<sequence length="39" mass="4391">MLVGAMPSQSQGYTPCSDVEITEVDESRWKQILHTISPR</sequence>
<dbReference type="STRING" id="1238424.J07HQW1_01467"/>
<dbReference type="HOGENOM" id="CLU_3302667_0_0_2"/>
<evidence type="ECO:0000313" key="2">
    <source>
        <dbReference type="Proteomes" id="UP000030649"/>
    </source>
</evidence>
<evidence type="ECO:0000313" key="1">
    <source>
        <dbReference type="EMBL" id="ERG91433.1"/>
    </source>
</evidence>
<protein>
    <submittedName>
        <fullName evidence="1">Uncharacterized protein</fullName>
    </submittedName>
</protein>
<gene>
    <name evidence="1" type="ORF">J07HQW1_01467</name>
</gene>
<reference evidence="1 2" key="1">
    <citation type="journal article" date="2013" name="PLoS ONE">
        <title>Assembly-driven community genomics of a hypersaline microbial ecosystem.</title>
        <authorList>
            <person name="Podell S."/>
            <person name="Ugalde J.A."/>
            <person name="Narasingarao P."/>
            <person name="Banfield J.F."/>
            <person name="Heidelberg K.B."/>
            <person name="Allen E.E."/>
        </authorList>
    </citation>
    <scope>NUCLEOTIDE SEQUENCE [LARGE SCALE GENOMIC DNA]</scope>
    <source>
        <strain evidence="2">J07HQW1</strain>
    </source>
</reference>
<organism evidence="1 2">
    <name type="scientific">Haloquadratum walsbyi J07HQW1</name>
    <dbReference type="NCBI Taxonomy" id="1238424"/>
    <lineage>
        <taxon>Archaea</taxon>
        <taxon>Methanobacteriati</taxon>
        <taxon>Methanobacteriota</taxon>
        <taxon>Stenosarchaea group</taxon>
        <taxon>Halobacteria</taxon>
        <taxon>Halobacteriales</taxon>
        <taxon>Haloferacaceae</taxon>
        <taxon>Haloquadratum</taxon>
    </lineage>
</organism>
<dbReference type="AlphaFoldDB" id="U1N4W9"/>
<proteinExistence type="predicted"/>
<dbReference type="EMBL" id="KE356560">
    <property type="protein sequence ID" value="ERG91433.1"/>
    <property type="molecule type" value="Genomic_DNA"/>
</dbReference>